<evidence type="ECO:0000259" key="2">
    <source>
        <dbReference type="Pfam" id="PF08241"/>
    </source>
</evidence>
<dbReference type="Gene3D" id="3.40.50.150">
    <property type="entry name" value="Vaccinia Virus protein VP39"/>
    <property type="match status" value="1"/>
</dbReference>
<keyword evidence="1" id="KW-0812">Transmembrane</keyword>
<dbReference type="PANTHER" id="PTHR45036:SF1">
    <property type="entry name" value="METHYLTRANSFERASE LIKE 7A"/>
    <property type="match status" value="1"/>
</dbReference>
<feature type="transmembrane region" description="Helical" evidence="1">
    <location>
        <begin position="6"/>
        <end position="32"/>
    </location>
</feature>
<dbReference type="InterPro" id="IPR052356">
    <property type="entry name" value="Thiol_S-MT"/>
</dbReference>
<evidence type="ECO:0000313" key="4">
    <source>
        <dbReference type="Proteomes" id="UP001159428"/>
    </source>
</evidence>
<evidence type="ECO:0000256" key="1">
    <source>
        <dbReference type="SAM" id="Phobius"/>
    </source>
</evidence>
<dbReference type="Proteomes" id="UP001159428">
    <property type="component" value="Unassembled WGS sequence"/>
</dbReference>
<dbReference type="CDD" id="cd02440">
    <property type="entry name" value="AdoMet_MTases"/>
    <property type="match status" value="1"/>
</dbReference>
<keyword evidence="4" id="KW-1185">Reference proteome</keyword>
<dbReference type="InterPro" id="IPR013216">
    <property type="entry name" value="Methyltransf_11"/>
</dbReference>
<dbReference type="AlphaFoldDB" id="A0AAU9WTG9"/>
<dbReference type="SUPFAM" id="SSF53335">
    <property type="entry name" value="S-adenosyl-L-methionine-dependent methyltransferases"/>
    <property type="match status" value="1"/>
</dbReference>
<dbReference type="Pfam" id="PF08241">
    <property type="entry name" value="Methyltransf_11"/>
    <property type="match status" value="1"/>
</dbReference>
<keyword evidence="1" id="KW-1133">Transmembrane helix</keyword>
<accession>A0AAU9WTG9</accession>
<keyword evidence="1" id="KW-0472">Membrane</keyword>
<dbReference type="PANTHER" id="PTHR45036">
    <property type="entry name" value="METHYLTRANSFERASE LIKE 7B"/>
    <property type="match status" value="1"/>
</dbReference>
<evidence type="ECO:0000313" key="3">
    <source>
        <dbReference type="EMBL" id="CAH3125266.1"/>
    </source>
</evidence>
<dbReference type="InterPro" id="IPR029063">
    <property type="entry name" value="SAM-dependent_MTases_sf"/>
</dbReference>
<gene>
    <name evidence="3" type="ORF">PMEA_00012030</name>
</gene>
<dbReference type="GO" id="GO:0008757">
    <property type="term" value="F:S-adenosylmethionine-dependent methyltransferase activity"/>
    <property type="evidence" value="ECO:0007669"/>
    <property type="project" value="InterPro"/>
</dbReference>
<dbReference type="EMBL" id="CALNXJ010000021">
    <property type="protein sequence ID" value="CAH3125266.1"/>
    <property type="molecule type" value="Genomic_DNA"/>
</dbReference>
<sequence length="288" mass="32712">MSNELLLVMGIWNALLVVASIVVVFIAGIKIVTSSSWYKKRFAQSQNEWVNLTRRVFDPLKRKLFSDLEQHLRSMEGDVLEIGIGPGSNFDYYPQGTSLIAVDSNPHVEESLKRNLEKAGRKIYLKKFVAASAEDMSCKGEIGVEDNSVAAVVCAKLLCNLSDLQMRKTIAEVKRVLMPGGRFYFLEHVAAKPWTCQYFLQHLVTKLRIWPSLYDGCCCNQNTLSYIHNGGFKWVQSEKIQANCSQEMFSAPNSIYSIWRARVILYFVNIWLVGLAEKGQLSEEKKKL</sequence>
<protein>
    <recommendedName>
        <fullName evidence="2">Methyltransferase type 11 domain-containing protein</fullName>
    </recommendedName>
</protein>
<proteinExistence type="predicted"/>
<reference evidence="3 4" key="1">
    <citation type="submission" date="2022-05" db="EMBL/GenBank/DDBJ databases">
        <authorList>
            <consortium name="Genoscope - CEA"/>
            <person name="William W."/>
        </authorList>
    </citation>
    <scope>NUCLEOTIDE SEQUENCE [LARGE SCALE GENOMIC DNA]</scope>
</reference>
<comment type="caution">
    <text evidence="3">The sequence shown here is derived from an EMBL/GenBank/DDBJ whole genome shotgun (WGS) entry which is preliminary data.</text>
</comment>
<organism evidence="3 4">
    <name type="scientific">Pocillopora meandrina</name>
    <dbReference type="NCBI Taxonomy" id="46732"/>
    <lineage>
        <taxon>Eukaryota</taxon>
        <taxon>Metazoa</taxon>
        <taxon>Cnidaria</taxon>
        <taxon>Anthozoa</taxon>
        <taxon>Hexacorallia</taxon>
        <taxon>Scleractinia</taxon>
        <taxon>Astrocoeniina</taxon>
        <taxon>Pocilloporidae</taxon>
        <taxon>Pocillopora</taxon>
    </lineage>
</organism>
<name>A0AAU9WTG9_9CNID</name>
<feature type="domain" description="Methyltransferase type 11" evidence="2">
    <location>
        <begin position="80"/>
        <end position="185"/>
    </location>
</feature>